<accession>A0A0C3PKT7</accession>
<proteinExistence type="predicted"/>
<dbReference type="AlphaFoldDB" id="A0A0C3PKT7"/>
<name>A0A0C3PKT7_PISTI</name>
<reference evidence="2" key="2">
    <citation type="submission" date="2015-01" db="EMBL/GenBank/DDBJ databases">
        <title>Evolutionary Origins and Diversification of the Mycorrhizal Mutualists.</title>
        <authorList>
            <consortium name="DOE Joint Genome Institute"/>
            <consortium name="Mycorrhizal Genomics Consortium"/>
            <person name="Kohler A."/>
            <person name="Kuo A."/>
            <person name="Nagy L.G."/>
            <person name="Floudas D."/>
            <person name="Copeland A."/>
            <person name="Barry K.W."/>
            <person name="Cichocki N."/>
            <person name="Veneault-Fourrey C."/>
            <person name="LaButti K."/>
            <person name="Lindquist E.A."/>
            <person name="Lipzen A."/>
            <person name="Lundell T."/>
            <person name="Morin E."/>
            <person name="Murat C."/>
            <person name="Riley R."/>
            <person name="Ohm R."/>
            <person name="Sun H."/>
            <person name="Tunlid A."/>
            <person name="Henrissat B."/>
            <person name="Grigoriev I.V."/>
            <person name="Hibbett D.S."/>
            <person name="Martin F."/>
        </authorList>
    </citation>
    <scope>NUCLEOTIDE SEQUENCE [LARGE SCALE GENOMIC DNA]</scope>
    <source>
        <strain evidence="2">Marx 270</strain>
    </source>
</reference>
<protein>
    <submittedName>
        <fullName evidence="1">Uncharacterized protein</fullName>
    </submittedName>
</protein>
<dbReference type="Proteomes" id="UP000054217">
    <property type="component" value="Unassembled WGS sequence"/>
</dbReference>
<dbReference type="EMBL" id="KN831956">
    <property type="protein sequence ID" value="KIO08854.1"/>
    <property type="molecule type" value="Genomic_DNA"/>
</dbReference>
<dbReference type="InParanoid" id="A0A0C3PKT7"/>
<keyword evidence="2" id="KW-1185">Reference proteome</keyword>
<sequence length="57" mass="6610">MTAHSSPLLSEACLVLRPHRASVTIIITSRGARFLFLENLRDLSEFRLAWWERTPRS</sequence>
<dbReference type="HOGENOM" id="CLU_2997394_0_0_1"/>
<evidence type="ECO:0000313" key="1">
    <source>
        <dbReference type="EMBL" id="KIO08854.1"/>
    </source>
</evidence>
<gene>
    <name evidence="1" type="ORF">M404DRAFT_997050</name>
</gene>
<reference evidence="1 2" key="1">
    <citation type="submission" date="2014-04" db="EMBL/GenBank/DDBJ databases">
        <authorList>
            <consortium name="DOE Joint Genome Institute"/>
            <person name="Kuo A."/>
            <person name="Kohler A."/>
            <person name="Costa M.D."/>
            <person name="Nagy L.G."/>
            <person name="Floudas D."/>
            <person name="Copeland A."/>
            <person name="Barry K.W."/>
            <person name="Cichocki N."/>
            <person name="Veneault-Fourrey C."/>
            <person name="LaButti K."/>
            <person name="Lindquist E.A."/>
            <person name="Lipzen A."/>
            <person name="Lundell T."/>
            <person name="Morin E."/>
            <person name="Murat C."/>
            <person name="Sun H."/>
            <person name="Tunlid A."/>
            <person name="Henrissat B."/>
            <person name="Grigoriev I.V."/>
            <person name="Hibbett D.S."/>
            <person name="Martin F."/>
            <person name="Nordberg H.P."/>
            <person name="Cantor M.N."/>
            <person name="Hua S.X."/>
        </authorList>
    </citation>
    <scope>NUCLEOTIDE SEQUENCE [LARGE SCALE GENOMIC DNA]</scope>
    <source>
        <strain evidence="1 2">Marx 270</strain>
    </source>
</reference>
<organism evidence="1 2">
    <name type="scientific">Pisolithus tinctorius Marx 270</name>
    <dbReference type="NCBI Taxonomy" id="870435"/>
    <lineage>
        <taxon>Eukaryota</taxon>
        <taxon>Fungi</taxon>
        <taxon>Dikarya</taxon>
        <taxon>Basidiomycota</taxon>
        <taxon>Agaricomycotina</taxon>
        <taxon>Agaricomycetes</taxon>
        <taxon>Agaricomycetidae</taxon>
        <taxon>Boletales</taxon>
        <taxon>Sclerodermatineae</taxon>
        <taxon>Pisolithaceae</taxon>
        <taxon>Pisolithus</taxon>
    </lineage>
</organism>
<evidence type="ECO:0000313" key="2">
    <source>
        <dbReference type="Proteomes" id="UP000054217"/>
    </source>
</evidence>